<proteinExistence type="predicted"/>
<organism evidence="1">
    <name type="scientific">marine sediment metagenome</name>
    <dbReference type="NCBI Taxonomy" id="412755"/>
    <lineage>
        <taxon>unclassified sequences</taxon>
        <taxon>metagenomes</taxon>
        <taxon>ecological metagenomes</taxon>
    </lineage>
</organism>
<dbReference type="InterPro" id="IPR029063">
    <property type="entry name" value="SAM-dependent_MTases_sf"/>
</dbReference>
<protein>
    <recommendedName>
        <fullName evidence="2">Methyltransferase type 11 domain-containing protein</fullName>
    </recommendedName>
</protein>
<gene>
    <name evidence="1" type="ORF">S12H4_38400</name>
</gene>
<evidence type="ECO:0008006" key="2">
    <source>
        <dbReference type="Google" id="ProtNLM"/>
    </source>
</evidence>
<dbReference type="AlphaFoldDB" id="X1SG13"/>
<name>X1SG13_9ZZZZ</name>
<sequence>MDVLAPPITNATDVFDATDSNLWPVLWDERFDLVMIDKPYTEDLADSLYDTKECYAGIDRFVSNAKKTVAPGGYLCTLDYQVPKRPGDDWNLVACWGIYCAMSVRHMMCFQVWQRDGDRRIQGLEKWIR</sequence>
<accession>X1SG13</accession>
<comment type="caution">
    <text evidence="1">The sequence shown here is derived from an EMBL/GenBank/DDBJ whole genome shotgun (WGS) entry which is preliminary data.</text>
</comment>
<reference evidence="1" key="1">
    <citation type="journal article" date="2014" name="Front. Microbiol.">
        <title>High frequency of phylogenetically diverse reductive dehalogenase-homologous genes in deep subseafloor sedimentary metagenomes.</title>
        <authorList>
            <person name="Kawai M."/>
            <person name="Futagami T."/>
            <person name="Toyoda A."/>
            <person name="Takaki Y."/>
            <person name="Nishi S."/>
            <person name="Hori S."/>
            <person name="Arai W."/>
            <person name="Tsubouchi T."/>
            <person name="Morono Y."/>
            <person name="Uchiyama I."/>
            <person name="Ito T."/>
            <person name="Fujiyama A."/>
            <person name="Inagaki F."/>
            <person name="Takami H."/>
        </authorList>
    </citation>
    <scope>NUCLEOTIDE SEQUENCE</scope>
    <source>
        <strain evidence="1">Expedition CK06-06</strain>
    </source>
</reference>
<dbReference type="SUPFAM" id="SSF53335">
    <property type="entry name" value="S-adenosyl-L-methionine-dependent methyltransferases"/>
    <property type="match status" value="1"/>
</dbReference>
<dbReference type="Gene3D" id="3.40.50.150">
    <property type="entry name" value="Vaccinia Virus protein VP39"/>
    <property type="match status" value="1"/>
</dbReference>
<evidence type="ECO:0000313" key="1">
    <source>
        <dbReference type="EMBL" id="GAI91913.1"/>
    </source>
</evidence>
<dbReference type="EMBL" id="BARW01023111">
    <property type="protein sequence ID" value="GAI91913.1"/>
    <property type="molecule type" value="Genomic_DNA"/>
</dbReference>